<dbReference type="Pfam" id="PF00076">
    <property type="entry name" value="RRM_1"/>
    <property type="match status" value="1"/>
</dbReference>
<dbReference type="STRING" id="905079.L1J5N5"/>
<dbReference type="HOGENOM" id="CLU_1117503_0_0_1"/>
<evidence type="ECO:0000313" key="4">
    <source>
        <dbReference type="EMBL" id="EKX43657.1"/>
    </source>
</evidence>
<evidence type="ECO:0000256" key="2">
    <source>
        <dbReference type="SAM" id="MobiDB-lite"/>
    </source>
</evidence>
<dbReference type="SMART" id="SM00360">
    <property type="entry name" value="RRM"/>
    <property type="match status" value="1"/>
</dbReference>
<name>L1J5N5_GUITC</name>
<reference evidence="6" key="2">
    <citation type="submission" date="2012-11" db="EMBL/GenBank/DDBJ databases">
        <authorList>
            <person name="Kuo A."/>
            <person name="Curtis B.A."/>
            <person name="Tanifuji G."/>
            <person name="Burki F."/>
            <person name="Gruber A."/>
            <person name="Irimia M."/>
            <person name="Maruyama S."/>
            <person name="Arias M.C."/>
            <person name="Ball S.G."/>
            <person name="Gile G.H."/>
            <person name="Hirakawa Y."/>
            <person name="Hopkins J.F."/>
            <person name="Rensing S.A."/>
            <person name="Schmutz J."/>
            <person name="Symeonidi A."/>
            <person name="Elias M."/>
            <person name="Eveleigh R.J."/>
            <person name="Herman E.K."/>
            <person name="Klute M.J."/>
            <person name="Nakayama T."/>
            <person name="Obornik M."/>
            <person name="Reyes-Prieto A."/>
            <person name="Armbrust E.V."/>
            <person name="Aves S.J."/>
            <person name="Beiko R.G."/>
            <person name="Coutinho P."/>
            <person name="Dacks J.B."/>
            <person name="Durnford D.G."/>
            <person name="Fast N.M."/>
            <person name="Green B.R."/>
            <person name="Grisdale C."/>
            <person name="Hempe F."/>
            <person name="Henrissat B."/>
            <person name="Hoppner M.P."/>
            <person name="Ishida K.-I."/>
            <person name="Kim E."/>
            <person name="Koreny L."/>
            <person name="Kroth P.G."/>
            <person name="Liu Y."/>
            <person name="Malik S.-B."/>
            <person name="Maier U.G."/>
            <person name="McRose D."/>
            <person name="Mock T."/>
            <person name="Neilson J.A."/>
            <person name="Onodera N.T."/>
            <person name="Poole A.M."/>
            <person name="Pritham E.J."/>
            <person name="Richards T.A."/>
            <person name="Rocap G."/>
            <person name="Roy S.W."/>
            <person name="Sarai C."/>
            <person name="Schaack S."/>
            <person name="Shirato S."/>
            <person name="Slamovits C.H."/>
            <person name="Spencer D.F."/>
            <person name="Suzuki S."/>
            <person name="Worden A.Z."/>
            <person name="Zauner S."/>
            <person name="Barry K."/>
            <person name="Bell C."/>
            <person name="Bharti A.K."/>
            <person name="Crow J.A."/>
            <person name="Grimwood J."/>
            <person name="Kramer R."/>
            <person name="Lindquist E."/>
            <person name="Lucas S."/>
            <person name="Salamov A."/>
            <person name="McFadden G.I."/>
            <person name="Lane C.E."/>
            <person name="Keeling P.J."/>
            <person name="Gray M.W."/>
            <person name="Grigoriev I.V."/>
            <person name="Archibald J.M."/>
        </authorList>
    </citation>
    <scope>NUCLEOTIDE SEQUENCE</scope>
    <source>
        <strain evidence="6">CCMP2712</strain>
    </source>
</reference>
<reference evidence="4 6" key="1">
    <citation type="journal article" date="2012" name="Nature">
        <title>Algal genomes reveal evolutionary mosaicism and the fate of nucleomorphs.</title>
        <authorList>
            <consortium name="DOE Joint Genome Institute"/>
            <person name="Curtis B.A."/>
            <person name="Tanifuji G."/>
            <person name="Burki F."/>
            <person name="Gruber A."/>
            <person name="Irimia M."/>
            <person name="Maruyama S."/>
            <person name="Arias M.C."/>
            <person name="Ball S.G."/>
            <person name="Gile G.H."/>
            <person name="Hirakawa Y."/>
            <person name="Hopkins J.F."/>
            <person name="Kuo A."/>
            <person name="Rensing S.A."/>
            <person name="Schmutz J."/>
            <person name="Symeonidi A."/>
            <person name="Elias M."/>
            <person name="Eveleigh R.J."/>
            <person name="Herman E.K."/>
            <person name="Klute M.J."/>
            <person name="Nakayama T."/>
            <person name="Obornik M."/>
            <person name="Reyes-Prieto A."/>
            <person name="Armbrust E.V."/>
            <person name="Aves S.J."/>
            <person name="Beiko R.G."/>
            <person name="Coutinho P."/>
            <person name="Dacks J.B."/>
            <person name="Durnford D.G."/>
            <person name="Fast N.M."/>
            <person name="Green B.R."/>
            <person name="Grisdale C.J."/>
            <person name="Hempel F."/>
            <person name="Henrissat B."/>
            <person name="Hoppner M.P."/>
            <person name="Ishida K."/>
            <person name="Kim E."/>
            <person name="Koreny L."/>
            <person name="Kroth P.G."/>
            <person name="Liu Y."/>
            <person name="Malik S.B."/>
            <person name="Maier U.G."/>
            <person name="McRose D."/>
            <person name="Mock T."/>
            <person name="Neilson J.A."/>
            <person name="Onodera N.T."/>
            <person name="Poole A.M."/>
            <person name="Pritham E.J."/>
            <person name="Richards T.A."/>
            <person name="Rocap G."/>
            <person name="Roy S.W."/>
            <person name="Sarai C."/>
            <person name="Schaack S."/>
            <person name="Shirato S."/>
            <person name="Slamovits C.H."/>
            <person name="Spencer D.F."/>
            <person name="Suzuki S."/>
            <person name="Worden A.Z."/>
            <person name="Zauner S."/>
            <person name="Barry K."/>
            <person name="Bell C."/>
            <person name="Bharti A.K."/>
            <person name="Crow J.A."/>
            <person name="Grimwood J."/>
            <person name="Kramer R."/>
            <person name="Lindquist E."/>
            <person name="Lucas S."/>
            <person name="Salamov A."/>
            <person name="McFadden G.I."/>
            <person name="Lane C.E."/>
            <person name="Keeling P.J."/>
            <person name="Gray M.W."/>
            <person name="Grigoriev I.V."/>
            <person name="Archibald J.M."/>
        </authorList>
    </citation>
    <scope>NUCLEOTIDE SEQUENCE</scope>
    <source>
        <strain evidence="4 6">CCMP2712</strain>
    </source>
</reference>
<dbReference type="AlphaFoldDB" id="L1J5N5"/>
<keyword evidence="6" id="KW-1185">Reference proteome</keyword>
<feature type="compositionally biased region" description="Basic and acidic residues" evidence="2">
    <location>
        <begin position="207"/>
        <end position="219"/>
    </location>
</feature>
<dbReference type="KEGG" id="gtt:GUITHDRAFT_110456"/>
<dbReference type="EMBL" id="JH993009">
    <property type="protein sequence ID" value="EKX43657.1"/>
    <property type="molecule type" value="Genomic_DNA"/>
</dbReference>
<evidence type="ECO:0000313" key="6">
    <source>
        <dbReference type="Proteomes" id="UP000011087"/>
    </source>
</evidence>
<sequence>MVNWEKRKALLIDKEARWMLTWPKDTAKVSKPLRLKRGQQSLLKRSQQQRRRDRRTRLERHNLDIQLLDKRELKQDLPLHEDAQRGKQFWDDLFKDLEENYDEEEQKQFMDELAKKMVFVRHVPKERALDTCLELFSAHGKVMAVSIGSTPSTYGTAHIVMESRKSVISAIRHLNGLQVAGRTLLVGTTSRKQLEGYGNEDYQARAWRKDGDGRDKPPEGHASALYDKDRSKQGQPGSHRYRRDDSYSD</sequence>
<dbReference type="GO" id="GO:0003723">
    <property type="term" value="F:RNA binding"/>
    <property type="evidence" value="ECO:0007669"/>
    <property type="project" value="UniProtKB-UniRule"/>
</dbReference>
<dbReference type="InterPro" id="IPR012677">
    <property type="entry name" value="Nucleotide-bd_a/b_plait_sf"/>
</dbReference>
<dbReference type="PROSITE" id="PS50102">
    <property type="entry name" value="RRM"/>
    <property type="match status" value="1"/>
</dbReference>
<reference evidence="5" key="3">
    <citation type="submission" date="2016-03" db="UniProtKB">
        <authorList>
            <consortium name="EnsemblProtists"/>
        </authorList>
    </citation>
    <scope>IDENTIFICATION</scope>
</reference>
<dbReference type="GeneID" id="17300258"/>
<evidence type="ECO:0000313" key="5">
    <source>
        <dbReference type="EnsemblProtists" id="EKX43657"/>
    </source>
</evidence>
<accession>L1J5N5</accession>
<dbReference type="InterPro" id="IPR000504">
    <property type="entry name" value="RRM_dom"/>
</dbReference>
<evidence type="ECO:0000256" key="1">
    <source>
        <dbReference type="PROSITE-ProRule" id="PRU00176"/>
    </source>
</evidence>
<dbReference type="InterPro" id="IPR035979">
    <property type="entry name" value="RBD_domain_sf"/>
</dbReference>
<feature type="domain" description="RRM" evidence="3">
    <location>
        <begin position="116"/>
        <end position="191"/>
    </location>
</feature>
<dbReference type="RefSeq" id="XP_005830637.1">
    <property type="nucleotide sequence ID" value="XM_005830580.1"/>
</dbReference>
<dbReference type="Gene3D" id="3.30.70.330">
    <property type="match status" value="1"/>
</dbReference>
<dbReference type="PaxDb" id="55529-EKX43657"/>
<keyword evidence="1" id="KW-0694">RNA-binding</keyword>
<organism evidence="4">
    <name type="scientific">Guillardia theta (strain CCMP2712)</name>
    <name type="common">Cryptophyte</name>
    <dbReference type="NCBI Taxonomy" id="905079"/>
    <lineage>
        <taxon>Eukaryota</taxon>
        <taxon>Cryptophyceae</taxon>
        <taxon>Pyrenomonadales</taxon>
        <taxon>Geminigeraceae</taxon>
        <taxon>Guillardia</taxon>
    </lineage>
</organism>
<evidence type="ECO:0000259" key="3">
    <source>
        <dbReference type="PROSITE" id="PS50102"/>
    </source>
</evidence>
<protein>
    <recommendedName>
        <fullName evidence="3">RRM domain-containing protein</fullName>
    </recommendedName>
</protein>
<proteinExistence type="predicted"/>
<feature type="region of interest" description="Disordered" evidence="2">
    <location>
        <begin position="203"/>
        <end position="249"/>
    </location>
</feature>
<dbReference type="Proteomes" id="UP000011087">
    <property type="component" value="Unassembled WGS sequence"/>
</dbReference>
<dbReference type="EnsemblProtists" id="EKX43657">
    <property type="protein sequence ID" value="EKX43657"/>
    <property type="gene ID" value="GUITHDRAFT_110456"/>
</dbReference>
<dbReference type="SUPFAM" id="SSF54928">
    <property type="entry name" value="RNA-binding domain, RBD"/>
    <property type="match status" value="1"/>
</dbReference>
<gene>
    <name evidence="4" type="ORF">GUITHDRAFT_110456</name>
</gene>